<keyword evidence="2" id="KW-1185">Reference proteome</keyword>
<evidence type="ECO:0000313" key="2">
    <source>
        <dbReference type="Proteomes" id="UP000823775"/>
    </source>
</evidence>
<name>A0ABS8RXB4_DATST</name>
<proteinExistence type="predicted"/>
<dbReference type="EMBL" id="JACEIK010000169">
    <property type="protein sequence ID" value="MCD7451455.1"/>
    <property type="molecule type" value="Genomic_DNA"/>
</dbReference>
<comment type="caution">
    <text evidence="1">The sequence shown here is derived from an EMBL/GenBank/DDBJ whole genome shotgun (WGS) entry which is preliminary data.</text>
</comment>
<feature type="non-terminal residue" evidence="1">
    <location>
        <position position="67"/>
    </location>
</feature>
<reference evidence="1 2" key="1">
    <citation type="journal article" date="2021" name="BMC Genomics">
        <title>Datura genome reveals duplications of psychoactive alkaloid biosynthetic genes and high mutation rate following tissue culture.</title>
        <authorList>
            <person name="Rajewski A."/>
            <person name="Carter-House D."/>
            <person name="Stajich J."/>
            <person name="Litt A."/>
        </authorList>
    </citation>
    <scope>NUCLEOTIDE SEQUENCE [LARGE SCALE GENOMIC DNA]</scope>
    <source>
        <strain evidence="1">AR-01</strain>
    </source>
</reference>
<organism evidence="1 2">
    <name type="scientific">Datura stramonium</name>
    <name type="common">Jimsonweed</name>
    <name type="synonym">Common thornapple</name>
    <dbReference type="NCBI Taxonomy" id="4076"/>
    <lineage>
        <taxon>Eukaryota</taxon>
        <taxon>Viridiplantae</taxon>
        <taxon>Streptophyta</taxon>
        <taxon>Embryophyta</taxon>
        <taxon>Tracheophyta</taxon>
        <taxon>Spermatophyta</taxon>
        <taxon>Magnoliopsida</taxon>
        <taxon>eudicotyledons</taxon>
        <taxon>Gunneridae</taxon>
        <taxon>Pentapetalae</taxon>
        <taxon>asterids</taxon>
        <taxon>lamiids</taxon>
        <taxon>Solanales</taxon>
        <taxon>Solanaceae</taxon>
        <taxon>Solanoideae</taxon>
        <taxon>Datureae</taxon>
        <taxon>Datura</taxon>
    </lineage>
</organism>
<sequence length="67" mass="7310">IFIGPHPKSIHLIEIFHLPLNGLPPIKIGHTAALSARDDKGGSKALNNQLQKYDPPSLIIAHRGSKR</sequence>
<evidence type="ECO:0000313" key="1">
    <source>
        <dbReference type="EMBL" id="MCD7451455.1"/>
    </source>
</evidence>
<protein>
    <submittedName>
        <fullName evidence="1">Uncharacterized protein</fullName>
    </submittedName>
</protein>
<feature type="non-terminal residue" evidence="1">
    <location>
        <position position="1"/>
    </location>
</feature>
<gene>
    <name evidence="1" type="ORF">HAX54_011963</name>
</gene>
<dbReference type="Proteomes" id="UP000823775">
    <property type="component" value="Unassembled WGS sequence"/>
</dbReference>
<accession>A0ABS8RXB4</accession>